<organism evidence="1 2">
    <name type="scientific">Erwinia amylovora NBRC 12687 = CFBP 1232</name>
    <dbReference type="NCBI Taxonomy" id="1219359"/>
    <lineage>
        <taxon>Bacteria</taxon>
        <taxon>Pseudomonadati</taxon>
        <taxon>Pseudomonadota</taxon>
        <taxon>Gammaproteobacteria</taxon>
        <taxon>Enterobacterales</taxon>
        <taxon>Erwiniaceae</taxon>
        <taxon>Erwinia</taxon>
    </lineage>
</organism>
<gene>
    <name evidence="1" type="ORF">BN437_1480</name>
</gene>
<accession>A0A830ZY76</accession>
<dbReference type="EMBL" id="CAPB01000011">
    <property type="protein sequence ID" value="CCO93416.1"/>
    <property type="molecule type" value="Genomic_DNA"/>
</dbReference>
<reference evidence="1 2" key="1">
    <citation type="submission" date="2012-11" db="EMBL/GenBank/DDBJ databases">
        <authorList>
            <person name="Linke B."/>
        </authorList>
    </citation>
    <scope>NUCLEOTIDE SEQUENCE [LARGE SCALE GENOMIC DNA]</scope>
    <source>
        <strain evidence="2">CFBP 1232</strain>
    </source>
</reference>
<protein>
    <submittedName>
        <fullName evidence="1">Uncharacterized protein</fullName>
    </submittedName>
</protein>
<evidence type="ECO:0000313" key="1">
    <source>
        <dbReference type="EMBL" id="CCO93416.1"/>
    </source>
</evidence>
<proteinExistence type="predicted"/>
<dbReference type="Proteomes" id="UP000013111">
    <property type="component" value="Unassembled WGS sequence"/>
</dbReference>
<sequence>MKRYFSTASCYPPVIILNKTDYYLLQNQQINLQLWVFIVTLKYFEQFDVF</sequence>
<reference evidence="1 2" key="2">
    <citation type="submission" date="2013-04" db="EMBL/GenBank/DDBJ databases">
        <title>Comparative genomics of 12 strains of Erwinia amylovora identifies a pan-genome with a large conserved core and provides insights into host specificity.</title>
        <authorList>
            <person name="Mann R.A."/>
            <person name="Smits T.H.M."/>
            <person name="Buehlmann A."/>
            <person name="Blom J."/>
            <person name="Goesmann A."/>
            <person name="Frey J.E."/>
            <person name="Plummer K.M."/>
            <person name="Beer S.V."/>
            <person name="Luck J."/>
            <person name="Duffy B."/>
            <person name="Rodoni B."/>
        </authorList>
    </citation>
    <scope>NUCLEOTIDE SEQUENCE [LARGE SCALE GENOMIC DNA]</scope>
    <source>
        <strain evidence="2">CFBP 1232</strain>
    </source>
</reference>
<comment type="caution">
    <text evidence="1">The sequence shown here is derived from an EMBL/GenBank/DDBJ whole genome shotgun (WGS) entry which is preliminary data.</text>
</comment>
<name>A0A830ZY76_ERWAM</name>
<evidence type="ECO:0000313" key="2">
    <source>
        <dbReference type="Proteomes" id="UP000013111"/>
    </source>
</evidence>
<dbReference type="AlphaFoldDB" id="A0A830ZY76"/>